<evidence type="ECO:0000313" key="1">
    <source>
        <dbReference type="EMBL" id="RAK32222.1"/>
    </source>
</evidence>
<gene>
    <name evidence="1" type="ORF">C7374_102223</name>
</gene>
<dbReference type="InterPro" id="IPR036074">
    <property type="entry name" value="CbiD_sf"/>
</dbReference>
<accession>A0A364JXR3</accession>
<protein>
    <submittedName>
        <fullName evidence="1">CbiD protein</fullName>
    </submittedName>
</protein>
<dbReference type="EMBL" id="QLMK01000002">
    <property type="protein sequence ID" value="RAK32222.1"/>
    <property type="molecule type" value="Genomic_DNA"/>
</dbReference>
<dbReference type="OrthoDB" id="6439987at2"/>
<dbReference type="GO" id="GO:0008168">
    <property type="term" value="F:methyltransferase activity"/>
    <property type="evidence" value="ECO:0007669"/>
    <property type="project" value="InterPro"/>
</dbReference>
<sequence length="158" mass="16851">MNDEIAPENNPSEDFETSYADSLGARATAAAKSALLALITGEFADPVGIILPEGDVPYFQLSYESIGEYYATAGIVWHEISQEQAVELTVISTVFPAPPGSGIMFQPGDGMTETDIDPLTRQLTTSICEEICNEHQLPTDLLITISVPERGQASSLGG</sequence>
<dbReference type="SUPFAM" id="SSF111342">
    <property type="entry name" value="CbiD-like"/>
    <property type="match status" value="1"/>
</dbReference>
<keyword evidence="2" id="KW-1185">Reference proteome</keyword>
<dbReference type="Proteomes" id="UP000249453">
    <property type="component" value="Unassembled WGS sequence"/>
</dbReference>
<dbReference type="AlphaFoldDB" id="A0A364JXR3"/>
<dbReference type="GO" id="GO:0009236">
    <property type="term" value="P:cobalamin biosynthetic process"/>
    <property type="evidence" value="ECO:0007669"/>
    <property type="project" value="InterPro"/>
</dbReference>
<evidence type="ECO:0000313" key="2">
    <source>
        <dbReference type="Proteomes" id="UP000249453"/>
    </source>
</evidence>
<reference evidence="1 2" key="1">
    <citation type="submission" date="2018-06" db="EMBL/GenBank/DDBJ databases">
        <title>Genomic Encyclopedia of Type Strains, Phase IV (KMG-IV): sequencing the most valuable type-strain genomes for metagenomic binning, comparative biology and taxonomic classification.</title>
        <authorList>
            <person name="Goeker M."/>
        </authorList>
    </citation>
    <scope>NUCLEOTIDE SEQUENCE [LARGE SCALE GENOMIC DNA]</scope>
    <source>
        <strain evidence="1 2">DSM 26720</strain>
    </source>
</reference>
<name>A0A364JXR3_9HYPH</name>
<organism evidence="1 2">
    <name type="scientific">Falsochrobactrum ovis</name>
    <dbReference type="NCBI Taxonomy" id="1293442"/>
    <lineage>
        <taxon>Bacteria</taxon>
        <taxon>Pseudomonadati</taxon>
        <taxon>Pseudomonadota</taxon>
        <taxon>Alphaproteobacteria</taxon>
        <taxon>Hyphomicrobiales</taxon>
        <taxon>Brucellaceae</taxon>
        <taxon>Falsochrobactrum</taxon>
    </lineage>
</organism>
<dbReference type="RefSeq" id="WP_111574462.1">
    <property type="nucleotide sequence ID" value="NZ_JBHEEY010000003.1"/>
</dbReference>
<proteinExistence type="predicted"/>
<comment type="caution">
    <text evidence="1">The sequence shown here is derived from an EMBL/GenBank/DDBJ whole genome shotgun (WGS) entry which is preliminary data.</text>
</comment>